<dbReference type="SUPFAM" id="SSF64484">
    <property type="entry name" value="beta and beta-prime subunits of DNA dependent RNA-polymerase"/>
    <property type="match status" value="1"/>
</dbReference>
<keyword evidence="16" id="KW-1185">Reference proteome</keyword>
<evidence type="ECO:0000256" key="4">
    <source>
        <dbReference type="ARBA" id="ARBA00022679"/>
    </source>
</evidence>
<evidence type="ECO:0000256" key="7">
    <source>
        <dbReference type="ARBA" id="ARBA00022833"/>
    </source>
</evidence>
<evidence type="ECO:0000256" key="5">
    <source>
        <dbReference type="ARBA" id="ARBA00022695"/>
    </source>
</evidence>
<feature type="binding site" evidence="11">
    <location>
        <position position="460"/>
    </location>
    <ligand>
        <name>Mg(2+)</name>
        <dbReference type="ChEBI" id="CHEBI:18420"/>
    </ligand>
</feature>
<keyword evidence="12" id="KW-0413">Isomerase</keyword>
<comment type="cofactor">
    <cofactor evidence="11">
        <name>Zn(2+)</name>
        <dbReference type="ChEBI" id="CHEBI:29105"/>
    </cofactor>
    <text evidence="11">Binds 2 Zn(2+) ions per subunit.</text>
</comment>
<dbReference type="Pfam" id="PF00623">
    <property type="entry name" value="RNA_pol_Rpb1_2"/>
    <property type="match status" value="2"/>
</dbReference>
<evidence type="ECO:0000256" key="11">
    <source>
        <dbReference type="HAMAP-Rule" id="MF_01322"/>
    </source>
</evidence>
<evidence type="ECO:0000256" key="3">
    <source>
        <dbReference type="ARBA" id="ARBA00022478"/>
    </source>
</evidence>
<dbReference type="GO" id="GO:0000287">
    <property type="term" value="F:magnesium ion binding"/>
    <property type="evidence" value="ECO:0007669"/>
    <property type="project" value="UniProtKB-UniRule"/>
</dbReference>
<evidence type="ECO:0000256" key="10">
    <source>
        <dbReference type="ARBA" id="ARBA00048552"/>
    </source>
</evidence>
<evidence type="ECO:0000313" key="15">
    <source>
        <dbReference type="EMBL" id="SHL42589.1"/>
    </source>
</evidence>
<dbReference type="Gene3D" id="1.10.150.390">
    <property type="match status" value="1"/>
</dbReference>
<feature type="binding site" evidence="11">
    <location>
        <position position="462"/>
    </location>
    <ligand>
        <name>Mg(2+)</name>
        <dbReference type="ChEBI" id="CHEBI:18420"/>
    </ligand>
</feature>
<dbReference type="PANTHER" id="PTHR19376:SF54">
    <property type="entry name" value="DNA-DIRECTED RNA POLYMERASE SUBUNIT BETA"/>
    <property type="match status" value="1"/>
</dbReference>
<proteinExistence type="inferred from homology"/>
<organism evidence="15 16">
    <name type="scientific">Desulfatibacillum alkenivorans DSM 16219</name>
    <dbReference type="NCBI Taxonomy" id="1121393"/>
    <lineage>
        <taxon>Bacteria</taxon>
        <taxon>Pseudomonadati</taxon>
        <taxon>Thermodesulfobacteriota</taxon>
        <taxon>Desulfobacteria</taxon>
        <taxon>Desulfobacterales</taxon>
        <taxon>Desulfatibacillaceae</taxon>
        <taxon>Desulfatibacillum</taxon>
    </lineage>
</organism>
<dbReference type="InterPro" id="IPR038120">
    <property type="entry name" value="Rpb1_funnel_sf"/>
</dbReference>
<dbReference type="Gene3D" id="1.10.1790.20">
    <property type="match status" value="1"/>
</dbReference>
<dbReference type="Pfam" id="PF04998">
    <property type="entry name" value="RNA_pol_Rpb1_5"/>
    <property type="match status" value="1"/>
</dbReference>
<dbReference type="GO" id="GO:0006351">
    <property type="term" value="P:DNA-templated transcription"/>
    <property type="evidence" value="ECO:0007669"/>
    <property type="project" value="UniProtKB-UniRule"/>
</dbReference>
<dbReference type="Gene3D" id="1.10.274.100">
    <property type="entry name" value="RNA polymerase Rpb1, domain 3"/>
    <property type="match status" value="2"/>
</dbReference>
<protein>
    <recommendedName>
        <fullName evidence="11">DNA-directed RNA polymerase subunit beta'</fullName>
        <shortName evidence="11">RNAP subunit beta'</shortName>
        <ecNumber evidence="11">2.7.7.6</ecNumber>
    </recommendedName>
    <alternativeName>
        <fullName evidence="11">RNA polymerase subunit beta'</fullName>
    </alternativeName>
    <alternativeName>
        <fullName evidence="11">Transcriptase subunit beta'</fullName>
    </alternativeName>
</protein>
<evidence type="ECO:0000256" key="9">
    <source>
        <dbReference type="ARBA" id="ARBA00023163"/>
    </source>
</evidence>
<keyword evidence="4 11" id="KW-0808">Transferase</keyword>
<dbReference type="Pfam" id="PF04983">
    <property type="entry name" value="RNA_pol_Rpb1_3"/>
    <property type="match status" value="1"/>
</dbReference>
<evidence type="ECO:0000256" key="6">
    <source>
        <dbReference type="ARBA" id="ARBA00022723"/>
    </source>
</evidence>
<dbReference type="InterPro" id="IPR042102">
    <property type="entry name" value="RNA_pol_Rpb1_3_sf"/>
</dbReference>
<dbReference type="GO" id="GO:0008270">
    <property type="term" value="F:zinc ion binding"/>
    <property type="evidence" value="ECO:0007669"/>
    <property type="project" value="UniProtKB-UniRule"/>
</dbReference>
<dbReference type="HAMAP" id="MF_01322">
    <property type="entry name" value="RNApol_bact_RpoC"/>
    <property type="match status" value="1"/>
</dbReference>
<feature type="binding site" evidence="11">
    <location>
        <position position="72"/>
    </location>
    <ligand>
        <name>Zn(2+)</name>
        <dbReference type="ChEBI" id="CHEBI:29105"/>
        <label>1</label>
    </ligand>
</feature>
<feature type="binding site" evidence="11">
    <location>
        <position position="982"/>
    </location>
    <ligand>
        <name>Zn(2+)</name>
        <dbReference type="ChEBI" id="CHEBI:29105"/>
        <label>2</label>
    </ligand>
</feature>
<comment type="cofactor">
    <cofactor evidence="11">
        <name>Mg(2+)</name>
        <dbReference type="ChEBI" id="CHEBI:18420"/>
    </cofactor>
    <text evidence="11">Binds 1 Mg(2+) ion per subunit.</text>
</comment>
<dbReference type="GO" id="GO:0003677">
    <property type="term" value="F:DNA binding"/>
    <property type="evidence" value="ECO:0007669"/>
    <property type="project" value="UniProtKB-UniRule"/>
</dbReference>
<dbReference type="InterPro" id="IPR045867">
    <property type="entry name" value="DNA-dir_RpoC_beta_prime"/>
</dbReference>
<evidence type="ECO:0000256" key="12">
    <source>
        <dbReference type="PROSITE-ProRule" id="PRU00278"/>
    </source>
</evidence>
<dbReference type="Gene3D" id="2.40.40.20">
    <property type="match status" value="1"/>
</dbReference>
<dbReference type="RefSeq" id="WP_073479135.1">
    <property type="nucleotide sequence ID" value="NZ_FQZU01000070.1"/>
</dbReference>
<dbReference type="Pfam" id="PF04997">
    <property type="entry name" value="RNA_pol_Rpb1_1"/>
    <property type="match status" value="1"/>
</dbReference>
<keyword evidence="5 11" id="KW-0548">Nucleotidyltransferase</keyword>
<feature type="binding site" evidence="11">
    <location>
        <position position="464"/>
    </location>
    <ligand>
        <name>Mg(2+)</name>
        <dbReference type="ChEBI" id="CHEBI:18420"/>
    </ligand>
</feature>
<dbReference type="EC" id="2.7.7.6" evidence="11"/>
<dbReference type="PROSITE" id="PS50198">
    <property type="entry name" value="PPIC_PPIASE_2"/>
    <property type="match status" value="1"/>
</dbReference>
<dbReference type="GO" id="GO:0000428">
    <property type="term" value="C:DNA-directed RNA polymerase complex"/>
    <property type="evidence" value="ECO:0007669"/>
    <property type="project" value="UniProtKB-KW"/>
</dbReference>
<dbReference type="InterPro" id="IPR007066">
    <property type="entry name" value="RNA_pol_Rpb1_3"/>
</dbReference>
<dbReference type="OrthoDB" id="9815296at2"/>
<dbReference type="CDD" id="cd01609">
    <property type="entry name" value="RNAP_beta'_N"/>
    <property type="match status" value="1"/>
</dbReference>
<keyword evidence="12" id="KW-0697">Rotamase</keyword>
<feature type="binding site" evidence="11">
    <location>
        <position position="85"/>
    </location>
    <ligand>
        <name>Zn(2+)</name>
        <dbReference type="ChEBI" id="CHEBI:29105"/>
        <label>1</label>
    </ligand>
</feature>
<evidence type="ECO:0000256" key="1">
    <source>
        <dbReference type="ARBA" id="ARBA00007616"/>
    </source>
</evidence>
<dbReference type="GO" id="GO:0003899">
    <property type="term" value="F:DNA-directed RNA polymerase activity"/>
    <property type="evidence" value="ECO:0007669"/>
    <property type="project" value="UniProtKB-UniRule"/>
</dbReference>
<dbReference type="InterPro" id="IPR000722">
    <property type="entry name" value="RNA_pol_asu"/>
</dbReference>
<dbReference type="Gene3D" id="1.10.40.90">
    <property type="match status" value="1"/>
</dbReference>
<dbReference type="FunFam" id="1.10.132.30:FF:000003">
    <property type="entry name" value="DNA-directed RNA polymerase subunit beta"/>
    <property type="match status" value="1"/>
</dbReference>
<dbReference type="EMBL" id="FQZU01000070">
    <property type="protein sequence ID" value="SHL42589.1"/>
    <property type="molecule type" value="Genomic_DNA"/>
</dbReference>
<keyword evidence="6 11" id="KW-0479">Metal-binding</keyword>
<feature type="binding site" evidence="11">
    <location>
        <position position="70"/>
    </location>
    <ligand>
        <name>Zn(2+)</name>
        <dbReference type="ChEBI" id="CHEBI:29105"/>
        <label>1</label>
    </ligand>
</feature>
<keyword evidence="8 11" id="KW-0460">Magnesium</keyword>
<comment type="function">
    <text evidence="11 13">DNA-dependent RNA polymerase catalyzes the transcription of DNA into RNA using the four ribonucleoside triphosphates as substrates.</text>
</comment>
<dbReference type="SMART" id="SM00663">
    <property type="entry name" value="RPOLA_N"/>
    <property type="match status" value="1"/>
</dbReference>
<comment type="similarity">
    <text evidence="11 13">Belongs to the RNA polymerase beta' chain family.</text>
</comment>
<keyword evidence="7 11" id="KW-0862">Zinc</keyword>
<dbReference type="InterPro" id="IPR007083">
    <property type="entry name" value="RNA_pol_Rpb1_4"/>
</dbReference>
<evidence type="ECO:0000256" key="2">
    <source>
        <dbReference type="ARBA" id="ARBA00009839"/>
    </source>
</evidence>
<reference evidence="16" key="1">
    <citation type="submission" date="2016-11" db="EMBL/GenBank/DDBJ databases">
        <authorList>
            <person name="Varghese N."/>
            <person name="Submissions S."/>
        </authorList>
    </citation>
    <scope>NUCLEOTIDE SEQUENCE [LARGE SCALE GENOMIC DNA]</scope>
    <source>
        <strain evidence="16">DSM 16219</strain>
    </source>
</reference>
<dbReference type="Proteomes" id="UP000183994">
    <property type="component" value="Unassembled WGS sequence"/>
</dbReference>
<dbReference type="STRING" id="1121393.SAMN02745216_05172"/>
<dbReference type="PANTHER" id="PTHR19376">
    <property type="entry name" value="DNA-DIRECTED RNA POLYMERASE"/>
    <property type="match status" value="1"/>
</dbReference>
<feature type="binding site" evidence="11">
    <location>
        <position position="989"/>
    </location>
    <ligand>
        <name>Zn(2+)</name>
        <dbReference type="ChEBI" id="CHEBI:29105"/>
        <label>2</label>
    </ligand>
</feature>
<dbReference type="InterPro" id="IPR044893">
    <property type="entry name" value="RNA_pol_Rpb1_clamp_domain"/>
</dbReference>
<evidence type="ECO:0000256" key="8">
    <source>
        <dbReference type="ARBA" id="ARBA00022842"/>
    </source>
</evidence>
<gene>
    <name evidence="11" type="primary">rpoC</name>
    <name evidence="15" type="ORF">SAMN02745216_05172</name>
</gene>
<feature type="binding site" evidence="11">
    <location>
        <position position="88"/>
    </location>
    <ligand>
        <name>Zn(2+)</name>
        <dbReference type="ChEBI" id="CHEBI:29105"/>
        <label>1</label>
    </ligand>
</feature>
<feature type="binding site" evidence="11">
    <location>
        <position position="904"/>
    </location>
    <ligand>
        <name>Zn(2+)</name>
        <dbReference type="ChEBI" id="CHEBI:29105"/>
        <label>2</label>
    </ligand>
</feature>
<feature type="domain" description="PpiC" evidence="14">
    <location>
        <begin position="575"/>
        <end position="673"/>
    </location>
</feature>
<dbReference type="InterPro" id="IPR007081">
    <property type="entry name" value="RNA_pol_Rpb1_5"/>
</dbReference>
<keyword evidence="9 11" id="KW-0804">Transcription</keyword>
<dbReference type="InterPro" id="IPR006592">
    <property type="entry name" value="RNA_pol_N"/>
</dbReference>
<dbReference type="InterPro" id="IPR007080">
    <property type="entry name" value="RNA_pol_Rpb1_1"/>
</dbReference>
<dbReference type="InterPro" id="IPR012754">
    <property type="entry name" value="DNA-dir_RpoC_beta_prime_bact"/>
</dbReference>
<sequence length="1492" mass="164721">METIYDFFAKPMDPRKYGAVAIALASPDRIMEWSHGEIKKPETINYRTFKPERDGLFCAKIFGPTKDYECNCGKYKRMKHRGVICEKCGVEVIQSKVRRERMGHIQLATPVAHIWFLKSLPSKLGNILDLTLKNLEKVLYFDSYIVTNPGDTTLEKGQLLSEDKYIEARELHGYGFEAQMGAEAVQELLKDFDVEKIYKELREEIATTGSEARRKKLAKRLKVVDAFRNSGINPSWMIMNVIPVLPPDLRPLVPLEGGRFATSDLNDLYRRVINRNNRLQRLMDLRAPDIIVRNEKRMLQEAVDVLFDNGRQGKVVTGTNKRPLKSLSDTLKGKQGRFRQNLLGKRVDYSGRTVITIGPNLRLHQCGLPKKMALELFKPFVYHRLEEKGLVSTVKSAKKMVEREGPDVWDTLDEVVKEYPVMLNRAPTLHRLGIQAFEPTLIEGKAIQLHPLVCTAFNADFDGDQMAVHVPLSMEAQIEARSLMLSSNNILSPANGAPIIVPTQDIVLGIYYMTRDAGESKGDGAAFGNPEEVRVAYDSGQVDLHAKIKVRMEKGKDMVETTVGRILLWEVIPKATLLVLRHIVVNSADKAAQVEKALAGAKTDKDFKELVRKYSEGRDKMYDGNLGLLKHDEVKSVFRLSGRDVEKLTAAEPGDMIGPLTEKNKFHFFRINTKRDEPGFSVVNRVMNKGALRGVVDHVYRAMGAKTTVILSDRLKDLGYRFSTEGGLSICIGDMKIPATKWQILETARNQVEEIEVQYSEGLITQGEKYNKVVDIWAKATEDVANEMMDSMKASTDEGELGRTKGPGSNAIFMMADSGARGSRDQMRQLAGMRGLMAKPSGEIIETPITACFREGLSVLQYFISTHGARKGLADTALKTANSGYLTRRLVDVSQDCVISEIDCGTMGGVEVEPLMEGGEVIQRLGDRILGRTATEDIMDPNPEPDADPLIVAAGDEIDEAAVERIENSGIAKVRIRSALTCKSAYGICATCYGRDLAHGKKVEIGQAVGILAAQSIGEPGTQLTMRTFHIGGTASRRVEQADIRARVGGTVRYVDLNVVENAQGEYIVMDRKGGEFIIEDENGRERERCPVIYGARIKCADGAEVQAGELLALWDPFTTPILTEVEGVVKFADVVAGKTMQEKVDAVTGKASRVITEYKDADTRPRITIRTEEGKAATLPRSGAPARYPLPVEAILLVEEGASVKAGDVIAKLPRATTKTKDITGGLPRVAELFEVRKPKEVAVLSEIDGYVSISKGTKGKQKVTVTPTVGEKKEYLIARGKHISVYDGDYLRAGDPLMGGSANPQDILSIKGEVALARYLVDEVQEVYRLQGVRINDKHIEVIVRQMMRCVKVRSSGDTEFIFDERVDRGRYQRENQAVIANGGQPAVAEPLILGITKASLSTESFISAASFQETTKVLTEAAIAGAHDSLRGLKENVIMGRIIPAGTGLLKYAEIDIGLEQEEMEDETSAAARDLLELEAAAAEIADLS</sequence>
<dbReference type="InterPro" id="IPR000297">
    <property type="entry name" value="PPIase_PpiC"/>
</dbReference>
<dbReference type="NCBIfam" id="TIGR02386">
    <property type="entry name" value="rpoC_TIGR"/>
    <property type="match status" value="1"/>
</dbReference>
<feature type="binding site" evidence="11">
    <location>
        <position position="992"/>
    </location>
    <ligand>
        <name>Zn(2+)</name>
        <dbReference type="ChEBI" id="CHEBI:29105"/>
        <label>2</label>
    </ligand>
</feature>
<evidence type="ECO:0000256" key="13">
    <source>
        <dbReference type="RuleBase" id="RU004279"/>
    </source>
</evidence>
<evidence type="ECO:0000313" key="16">
    <source>
        <dbReference type="Proteomes" id="UP000183994"/>
    </source>
</evidence>
<name>A0A1M7AJM4_9BACT</name>
<comment type="catalytic activity">
    <reaction evidence="10 11 13">
        <text>RNA(n) + a ribonucleoside 5'-triphosphate = RNA(n+1) + diphosphate</text>
        <dbReference type="Rhea" id="RHEA:21248"/>
        <dbReference type="Rhea" id="RHEA-COMP:14527"/>
        <dbReference type="Rhea" id="RHEA-COMP:17342"/>
        <dbReference type="ChEBI" id="CHEBI:33019"/>
        <dbReference type="ChEBI" id="CHEBI:61557"/>
        <dbReference type="ChEBI" id="CHEBI:140395"/>
        <dbReference type="EC" id="2.7.7.6"/>
    </reaction>
</comment>
<accession>A0A1M7AJM4</accession>
<comment type="similarity">
    <text evidence="1">In the N-terminal section; belongs to the RNA polymerase beta chain family.</text>
</comment>
<dbReference type="CDD" id="cd02655">
    <property type="entry name" value="RNAP_beta'_C"/>
    <property type="match status" value="1"/>
</dbReference>
<comment type="similarity">
    <text evidence="2">In the C-terminal section; belongs to the RNA polymerase beta' chain family.</text>
</comment>
<evidence type="ECO:0000259" key="14">
    <source>
        <dbReference type="PROSITE" id="PS50198"/>
    </source>
</evidence>
<dbReference type="Gene3D" id="1.10.132.30">
    <property type="match status" value="1"/>
</dbReference>
<dbReference type="GO" id="GO:0003755">
    <property type="term" value="F:peptidyl-prolyl cis-trans isomerase activity"/>
    <property type="evidence" value="ECO:0007669"/>
    <property type="project" value="UniProtKB-KW"/>
</dbReference>
<dbReference type="Pfam" id="PF05000">
    <property type="entry name" value="RNA_pol_Rpb1_4"/>
    <property type="match status" value="1"/>
</dbReference>
<keyword evidence="3 11" id="KW-0240">DNA-directed RNA polymerase</keyword>
<comment type="subunit">
    <text evidence="11">The RNAP catalytic core consists of 2 alpha, 1 beta, 1 beta' and 1 omega subunit. When a sigma factor is associated with the core the holoenzyme is formed, which can initiate transcription.</text>
</comment>
<dbReference type="Gene3D" id="2.40.50.100">
    <property type="match status" value="3"/>
</dbReference>
<dbReference type="Gene3D" id="4.10.860.120">
    <property type="entry name" value="RNA polymerase II, clamp domain"/>
    <property type="match status" value="1"/>
</dbReference>